<dbReference type="OrthoDB" id="10362231at2759"/>
<protein>
    <submittedName>
        <fullName evidence="2">Uncharacterized protein</fullName>
    </submittedName>
</protein>
<dbReference type="Proteomes" id="UP000603453">
    <property type="component" value="Unassembled WGS sequence"/>
</dbReference>
<accession>A0A8H7UUJ6</accession>
<gene>
    <name evidence="2" type="ORF">INT47_012827</name>
</gene>
<dbReference type="EMBL" id="JAEPRD010000425">
    <property type="protein sequence ID" value="KAG2191364.1"/>
    <property type="molecule type" value="Genomic_DNA"/>
</dbReference>
<feature type="compositionally biased region" description="Acidic residues" evidence="1">
    <location>
        <begin position="149"/>
        <end position="176"/>
    </location>
</feature>
<evidence type="ECO:0000313" key="3">
    <source>
        <dbReference type="Proteomes" id="UP000603453"/>
    </source>
</evidence>
<sequence>MGERVRAIVFATEPSLRNFERARAAKKRIRASFDWNTIEARSRVSIFIPNTTPKAPILTNQAINLPARENIIHNIDSDGNIVNNIKNNKTKIRRKITPLSERIAYDITEDVLNRKADINSQTTKYTYADQINTVQNTPIGLVNPIVDNDTSEESDSDVSEKSDESDELLTESSDEESVTDLYILEDTYGETRKINHKKDIIYMENNPEVPDNYLIKLQSAIYLSPYSKTSFTIKPMNLSVSQMEETKFMLFITNDKLHDRDSTWQPASSYLKHNQDVLTIYLINNSDSTIELSAQEIIGELDVLNVDDIEEMECYRVRKPTEEDFFHIEEVHDPSQGTMIEYEEKLSNKIDLTNVPTKTKQAYPQHIFINDGTMLP</sequence>
<dbReference type="AlphaFoldDB" id="A0A8H7UUJ6"/>
<organism evidence="2 3">
    <name type="scientific">Mucor saturninus</name>
    <dbReference type="NCBI Taxonomy" id="64648"/>
    <lineage>
        <taxon>Eukaryota</taxon>
        <taxon>Fungi</taxon>
        <taxon>Fungi incertae sedis</taxon>
        <taxon>Mucoromycota</taxon>
        <taxon>Mucoromycotina</taxon>
        <taxon>Mucoromycetes</taxon>
        <taxon>Mucorales</taxon>
        <taxon>Mucorineae</taxon>
        <taxon>Mucoraceae</taxon>
        <taxon>Mucor</taxon>
    </lineage>
</organism>
<name>A0A8H7UUJ6_9FUNG</name>
<keyword evidence="3" id="KW-1185">Reference proteome</keyword>
<proteinExistence type="predicted"/>
<comment type="caution">
    <text evidence="2">The sequence shown here is derived from an EMBL/GenBank/DDBJ whole genome shotgun (WGS) entry which is preliminary data.</text>
</comment>
<feature type="region of interest" description="Disordered" evidence="1">
    <location>
        <begin position="142"/>
        <end position="176"/>
    </location>
</feature>
<reference evidence="2" key="1">
    <citation type="submission" date="2020-12" db="EMBL/GenBank/DDBJ databases">
        <title>Metabolic potential, ecology and presence of endohyphal bacteria is reflected in genomic diversity of Mucoromycotina.</title>
        <authorList>
            <person name="Muszewska A."/>
            <person name="Okrasinska A."/>
            <person name="Steczkiewicz K."/>
            <person name="Drgas O."/>
            <person name="Orlowska M."/>
            <person name="Perlinska-Lenart U."/>
            <person name="Aleksandrzak-Piekarczyk T."/>
            <person name="Szatraj K."/>
            <person name="Zielenkiewicz U."/>
            <person name="Pilsyk S."/>
            <person name="Malc E."/>
            <person name="Mieczkowski P."/>
            <person name="Kruszewska J.S."/>
            <person name="Biernat P."/>
            <person name="Pawlowska J."/>
        </authorList>
    </citation>
    <scope>NUCLEOTIDE SEQUENCE</scope>
    <source>
        <strain evidence="2">WA0000017839</strain>
    </source>
</reference>
<evidence type="ECO:0000256" key="1">
    <source>
        <dbReference type="SAM" id="MobiDB-lite"/>
    </source>
</evidence>
<evidence type="ECO:0000313" key="2">
    <source>
        <dbReference type="EMBL" id="KAG2191364.1"/>
    </source>
</evidence>